<dbReference type="InterPro" id="IPR023298">
    <property type="entry name" value="ATPase_P-typ_TM_dom_sf"/>
</dbReference>
<comment type="caution">
    <text evidence="1">The sequence shown here is derived from an EMBL/GenBank/DDBJ whole genome shotgun (WGS) entry which is preliminary data.</text>
</comment>
<dbReference type="EMBL" id="CAXAMN010006391">
    <property type="protein sequence ID" value="CAK9017444.1"/>
    <property type="molecule type" value="Genomic_DNA"/>
</dbReference>
<protein>
    <submittedName>
        <fullName evidence="1">Uncharacterized protein</fullName>
    </submittedName>
</protein>
<proteinExistence type="predicted"/>
<gene>
    <name evidence="1" type="ORF">CCMP2556_LOCUS12874</name>
</gene>
<organism evidence="1 2">
    <name type="scientific">Durusdinium trenchii</name>
    <dbReference type="NCBI Taxonomy" id="1381693"/>
    <lineage>
        <taxon>Eukaryota</taxon>
        <taxon>Sar</taxon>
        <taxon>Alveolata</taxon>
        <taxon>Dinophyceae</taxon>
        <taxon>Suessiales</taxon>
        <taxon>Symbiodiniaceae</taxon>
        <taxon>Durusdinium</taxon>
    </lineage>
</organism>
<dbReference type="Gene3D" id="3.40.1110.10">
    <property type="entry name" value="Calcium-transporting ATPase, cytoplasmic domain N"/>
    <property type="match status" value="1"/>
</dbReference>
<dbReference type="InterPro" id="IPR006068">
    <property type="entry name" value="ATPase_P-typ_cation-transptr_C"/>
</dbReference>
<sequence>MIKENSEGQVGQGFWPLLPPEAPATTGMASSSSGDFTGLVGLSTTVANERLIEQLEEIVGEFLVLVKAVTWRSRLSFIQSQEGAIVPLVVLFYIVAAALTGDMYLIGEVLLILPFHFLAWYISFRLPRAEQLRAIAKVQDCIQRFVSSDDAFTTASDLTHQEAVPPSALCVSVLRDRVWRQLPYNMVVEGDVFKLREGETFPCHAERLAVRLPYGAIPSGQMFRAREVFAPAPQLVQPASQPAEAFGARAAEVPAVASFRARSTACVPMVRKFLQSAQREGRTDTVFFEVAALVRDRLKKISMVAFVSSTCACGLWLLQPAVKEQSLQWHLQRFLLPLRVILCLLPLLPAILLQVTDIWGNARIQSLFQWHAGLSDEDKELEKSDEQSLSGEIDASRVPLQWQLKELFGILWQGLEGHANLMHTLNSTTVVCFCDREGLLTDTCTTVAELCLCGSKRQRKNSVFSDAGTHSVPASEAGNEEHQRSHSYRSGRSPSKKTPDESQPSPDREESKEEEVMEESNFTTVVLDVQSDHHAPSGLRFEEADWRQHLSSLKPLCLSMAVSRQPRELFSQKEGPMLFDLMAGDLLQAMHRGTSAAMHDCTCTMSQLIGFREDVVAGFTDVKFCMELCRPLKLQAPPKQRSEASIPPEQRIAEASPNTVATHAQPHMAWRAAPSPQSDVPSEAMPSPLDREEAMPQFSNACGLESPEDDSGHSSAPGGHTNFSQTLLTWFVEDPRDGSYQMFCKGKPKRLLPRCTHYFDGHEVLPLHEEDRHCLTRLVLQWKASGLTALAYSFRPLTSPAERDIPTQLDKNTFFCATEGEDGEYTVAQAGKGEGVSTGAARLAQAWKELQGAQVLLGMAGVKLCASVRMPSYAEALQTAGIRFQVYSAEGEKRTRTLGSQLGLETGWNCLINLEPSAKVVKNMMGQVVLPSGISKIRRHTKEVDNVPLLVSLYSKATPWRAQQMISIMQEHAECVTCVGSALRPNFEIFRQASLSVSVLVNSVPQCRRCFGRRAPRQQSASDRGPDDLLVNNMVNRAEFQLSADLTSLPCALQARHSFSNGEQRTLEVLFNAIKEARRCVDCILMVLIHYLCGAVELAVVVGLQALLCLPAPLEGFHVMALLLLFLPALSTGLLFNAASPQIMKELPLKKADEKTLAQPGRLMLLYALRSVPSALVVVVAFIHDLHRVFSWRLGRIMHSDRKTPILEKACEGFSWHFWLTGQWVPCVRELHQIEAPNRPPWSPWSTGSDEGRCAVSHAQQWCALLFVIYQVVLSFTFLDRYDSLVTRGPASNKVLYTVAILGLVLHAAISACIVYFECKQDLSEVLLPSWQYWLGYMFLWPFLAVLISEGAKRRDRRYHTHLQKTLRVLFNTRLGMWSPK</sequence>
<evidence type="ECO:0000313" key="2">
    <source>
        <dbReference type="Proteomes" id="UP001642484"/>
    </source>
</evidence>
<dbReference type="PANTHER" id="PTHR13219">
    <property type="entry name" value="TRANSMEMBRANE PROTEIN 94"/>
    <property type="match status" value="1"/>
</dbReference>
<dbReference type="SUPFAM" id="SSF81660">
    <property type="entry name" value="Metal cation-transporting ATPase, ATP-binding domain N"/>
    <property type="match status" value="1"/>
</dbReference>
<dbReference type="PANTHER" id="PTHR13219:SF6">
    <property type="entry name" value="TRANSMEMBRANE PROTEIN 94"/>
    <property type="match status" value="1"/>
</dbReference>
<accession>A0ABP0JSK9</accession>
<dbReference type="Pfam" id="PF00689">
    <property type="entry name" value="Cation_ATPase_C"/>
    <property type="match status" value="1"/>
</dbReference>
<dbReference type="InterPro" id="IPR039720">
    <property type="entry name" value="TMEM94"/>
</dbReference>
<dbReference type="Pfam" id="PF13246">
    <property type="entry name" value="Cation_ATPase"/>
    <property type="match status" value="1"/>
</dbReference>
<dbReference type="Proteomes" id="UP001642484">
    <property type="component" value="Unassembled WGS sequence"/>
</dbReference>
<keyword evidence="2" id="KW-1185">Reference proteome</keyword>
<evidence type="ECO:0000313" key="1">
    <source>
        <dbReference type="EMBL" id="CAK9017444.1"/>
    </source>
</evidence>
<dbReference type="SUPFAM" id="SSF81665">
    <property type="entry name" value="Calcium ATPase, transmembrane domain M"/>
    <property type="match status" value="1"/>
</dbReference>
<name>A0ABP0JSK9_9DINO</name>
<dbReference type="InterPro" id="IPR023299">
    <property type="entry name" value="ATPase_P-typ_cyto_dom_N"/>
</dbReference>
<reference evidence="1 2" key="1">
    <citation type="submission" date="2024-02" db="EMBL/GenBank/DDBJ databases">
        <authorList>
            <person name="Chen Y."/>
            <person name="Shah S."/>
            <person name="Dougan E. K."/>
            <person name="Thang M."/>
            <person name="Chan C."/>
        </authorList>
    </citation>
    <scope>NUCLEOTIDE SEQUENCE [LARGE SCALE GENOMIC DNA]</scope>
</reference>
<dbReference type="Gene3D" id="1.20.1110.10">
    <property type="entry name" value="Calcium-transporting ATPase, transmembrane domain"/>
    <property type="match status" value="1"/>
</dbReference>